<dbReference type="PANTHER" id="PTHR33065:SF186">
    <property type="entry name" value="OS08G0134900 PROTEIN"/>
    <property type="match status" value="1"/>
</dbReference>
<dbReference type="Proteomes" id="UP000006038">
    <property type="component" value="Chromosome 8"/>
</dbReference>
<dbReference type="AlphaFoldDB" id="J3MQ55"/>
<evidence type="ECO:0000259" key="2">
    <source>
        <dbReference type="Pfam" id="PF20241"/>
    </source>
</evidence>
<protein>
    <recommendedName>
        <fullName evidence="2">DUF6598 domain-containing protein</fullName>
    </recommendedName>
</protein>
<dbReference type="STRING" id="4533.J3MQ55"/>
<dbReference type="HOGENOM" id="CLU_030845_1_2_1"/>
<feature type="region of interest" description="Disordered" evidence="1">
    <location>
        <begin position="33"/>
        <end position="71"/>
    </location>
</feature>
<proteinExistence type="predicted"/>
<dbReference type="EnsemblPlants" id="OB08G12340.1">
    <property type="protein sequence ID" value="OB08G12340.1"/>
    <property type="gene ID" value="OB08G12340"/>
</dbReference>
<sequence>MATTSQKVVASGAAAVEQNFPTVAMKRKQELTCDCEEKAPTNEPGSSSPNRSIEMMGEEQDQESSSSAERCADDMEEDYLDDSTISSKMEDADEQSAMQNQVELPWEEKVYEVLNIVRRQKFAEYDPKQDGIVYTRFCRNIAFFDLDRESNIGPGPPIHSIPSSDYLWLMDSVNVIAIKVAESDLSYPIRIYGTILARDQQDYRCVYLFRRDKEHPQHIASPEDMITLTGPYRALGSTDIIIFEINLKVLGEGNATKDFSKGVIEHRCVHHTKKLMKFKLTSWLSTVELIYTPVQFAVQAFIAVNVLEGLSDFSGKVIAWTTKNEENEIVLHDSQVSGFSNKLRNNGSVELTRHIVAVPLDGELVINVILFDGDHEDECFEFVLGLYDEESTCKQSCYELQVKVAWTGILGQEETEIWKRIGEHVFLGDWD</sequence>
<dbReference type="OMA" id="ARDQQDY"/>
<evidence type="ECO:0000256" key="1">
    <source>
        <dbReference type="SAM" id="MobiDB-lite"/>
    </source>
</evidence>
<dbReference type="InterPro" id="IPR046533">
    <property type="entry name" value="DUF6598"/>
</dbReference>
<dbReference type="Pfam" id="PF20241">
    <property type="entry name" value="DUF6598"/>
    <property type="match status" value="1"/>
</dbReference>
<accession>J3MQ55</accession>
<dbReference type="Gramene" id="OB08G12340.1">
    <property type="protein sequence ID" value="OB08G12340.1"/>
    <property type="gene ID" value="OB08G12340"/>
</dbReference>
<organism evidence="3">
    <name type="scientific">Oryza brachyantha</name>
    <name type="common">malo sina</name>
    <dbReference type="NCBI Taxonomy" id="4533"/>
    <lineage>
        <taxon>Eukaryota</taxon>
        <taxon>Viridiplantae</taxon>
        <taxon>Streptophyta</taxon>
        <taxon>Embryophyta</taxon>
        <taxon>Tracheophyta</taxon>
        <taxon>Spermatophyta</taxon>
        <taxon>Magnoliopsida</taxon>
        <taxon>Liliopsida</taxon>
        <taxon>Poales</taxon>
        <taxon>Poaceae</taxon>
        <taxon>BOP clade</taxon>
        <taxon>Oryzoideae</taxon>
        <taxon>Oryzeae</taxon>
        <taxon>Oryzinae</taxon>
        <taxon>Oryza</taxon>
    </lineage>
</organism>
<dbReference type="eggNOG" id="ENOG502R3GW">
    <property type="taxonomic scope" value="Eukaryota"/>
</dbReference>
<dbReference type="PANTHER" id="PTHR33065">
    <property type="entry name" value="OS07G0486400 PROTEIN"/>
    <property type="match status" value="1"/>
</dbReference>
<name>J3MQ55_ORYBR</name>
<reference evidence="3" key="2">
    <citation type="submission" date="2013-04" db="UniProtKB">
        <authorList>
            <consortium name="EnsemblPlants"/>
        </authorList>
    </citation>
    <scope>IDENTIFICATION</scope>
</reference>
<reference evidence="3" key="1">
    <citation type="journal article" date="2013" name="Nat. Commun.">
        <title>Whole-genome sequencing of Oryza brachyantha reveals mechanisms underlying Oryza genome evolution.</title>
        <authorList>
            <person name="Chen J."/>
            <person name="Huang Q."/>
            <person name="Gao D."/>
            <person name="Wang J."/>
            <person name="Lang Y."/>
            <person name="Liu T."/>
            <person name="Li B."/>
            <person name="Bai Z."/>
            <person name="Luis Goicoechea J."/>
            <person name="Liang C."/>
            <person name="Chen C."/>
            <person name="Zhang W."/>
            <person name="Sun S."/>
            <person name="Liao Y."/>
            <person name="Zhang X."/>
            <person name="Yang L."/>
            <person name="Song C."/>
            <person name="Wang M."/>
            <person name="Shi J."/>
            <person name="Liu G."/>
            <person name="Liu J."/>
            <person name="Zhou H."/>
            <person name="Zhou W."/>
            <person name="Yu Q."/>
            <person name="An N."/>
            <person name="Chen Y."/>
            <person name="Cai Q."/>
            <person name="Wang B."/>
            <person name="Liu B."/>
            <person name="Min J."/>
            <person name="Huang Y."/>
            <person name="Wu H."/>
            <person name="Li Z."/>
            <person name="Zhang Y."/>
            <person name="Yin Y."/>
            <person name="Song W."/>
            <person name="Jiang J."/>
            <person name="Jackson S.A."/>
            <person name="Wing R.A."/>
            <person name="Wang J."/>
            <person name="Chen M."/>
        </authorList>
    </citation>
    <scope>NUCLEOTIDE SEQUENCE [LARGE SCALE GENOMIC DNA]</scope>
    <source>
        <strain evidence="3">cv. IRGC 101232</strain>
    </source>
</reference>
<keyword evidence="4" id="KW-1185">Reference proteome</keyword>
<evidence type="ECO:0000313" key="4">
    <source>
        <dbReference type="Proteomes" id="UP000006038"/>
    </source>
</evidence>
<evidence type="ECO:0000313" key="3">
    <source>
        <dbReference type="EnsemblPlants" id="OB08G12340.1"/>
    </source>
</evidence>
<feature type="domain" description="DUF6598" evidence="2">
    <location>
        <begin position="172"/>
        <end position="404"/>
    </location>
</feature>